<evidence type="ECO:0000313" key="6">
    <source>
        <dbReference type="Proteomes" id="UP000654075"/>
    </source>
</evidence>
<feature type="domain" description="Glycosyl transferase CAP10" evidence="4">
    <location>
        <begin position="293"/>
        <end position="577"/>
    </location>
</feature>
<dbReference type="OMA" id="ISHAMEP"/>
<keyword evidence="2" id="KW-0808">Transferase</keyword>
<gene>
    <name evidence="5" type="ORF">PGLA1383_LOCUS45436</name>
</gene>
<evidence type="ECO:0000256" key="1">
    <source>
        <dbReference type="ARBA" id="ARBA00010118"/>
    </source>
</evidence>
<dbReference type="SMART" id="SM00672">
    <property type="entry name" value="CAP10"/>
    <property type="match status" value="1"/>
</dbReference>
<organism evidence="5 6">
    <name type="scientific">Polarella glacialis</name>
    <name type="common">Dinoflagellate</name>
    <dbReference type="NCBI Taxonomy" id="89957"/>
    <lineage>
        <taxon>Eukaryota</taxon>
        <taxon>Sar</taxon>
        <taxon>Alveolata</taxon>
        <taxon>Dinophyceae</taxon>
        <taxon>Suessiales</taxon>
        <taxon>Suessiaceae</taxon>
        <taxon>Polarella</taxon>
    </lineage>
</organism>
<dbReference type="PANTHER" id="PTHR12203:SF35">
    <property type="entry name" value="PROTEIN O-GLUCOSYLTRANSFERASE 1"/>
    <property type="match status" value="1"/>
</dbReference>
<dbReference type="EMBL" id="CAJNNV010029511">
    <property type="protein sequence ID" value="CAE8628836.1"/>
    <property type="molecule type" value="Genomic_DNA"/>
</dbReference>
<sequence>MLPGHSAKAAASWFLSKQPLFFSRLLCSLVFPCLMLLSMAHVEAQVANNGFCWRGEGPGSFERCCGNESSDDCWSGGPSYNEDFCCHPLPTGYIDCWERIESKVLSKMKRLEGIAQTVADSPEAYDPDVSRMLQYHIDLYGYQLMAQPLQIWELACAGPTSGYLWSDDCECCLPEGPHDCEERARMHPGVQDEYRQCCFPVYSRRVHEPPDEQLETQIQSELGNLHVSAGRIASEGPSMELLISGSSKAGACVVSIRAGTVEACDSDWACPDFDCSYLRALLQVIRLIHSINPLPDMELLINAADLTLGHFGDLPVFTRAGTRWTNTLPMPSEWQLDFYQCRKTVRIAFKAGATVPWKQRASKLLWRGSMSNCLIAGCSISTADDDENAMQVCGVLLPGQLRNCNWTMSSWLRMPRGRLVWMSRFTSAIDAKFVYDRYDPSSGLLGAELHEFLQSENLIEELTPMKQFIYHQATFKYTIAVEGEASADRVFWLFFTGSVVIIPSSPWKDLLSVLQPEPFVHFVPVRYDLRDLPERLAWLQQNDDEAQRIARAGMAFAQRHLTCEAVIHYVDRLLRAFQGRVGGVSAGDDASQQGE</sequence>
<comment type="similarity">
    <text evidence="1">Belongs to the glycosyltransferase 90 family.</text>
</comment>
<dbReference type="OrthoDB" id="541052at2759"/>
<proteinExistence type="inferred from homology"/>
<feature type="chain" id="PRO_5032505601" description="Glycosyl transferase CAP10 domain-containing protein" evidence="3">
    <location>
        <begin position="45"/>
        <end position="595"/>
    </location>
</feature>
<dbReference type="Proteomes" id="UP000654075">
    <property type="component" value="Unassembled WGS sequence"/>
</dbReference>
<dbReference type="AlphaFoldDB" id="A0A813GNX9"/>
<evidence type="ECO:0000256" key="2">
    <source>
        <dbReference type="ARBA" id="ARBA00022679"/>
    </source>
</evidence>
<reference evidence="5" key="1">
    <citation type="submission" date="2021-02" db="EMBL/GenBank/DDBJ databases">
        <authorList>
            <person name="Dougan E. K."/>
            <person name="Rhodes N."/>
            <person name="Thang M."/>
            <person name="Chan C."/>
        </authorList>
    </citation>
    <scope>NUCLEOTIDE SEQUENCE</scope>
</reference>
<evidence type="ECO:0000256" key="3">
    <source>
        <dbReference type="SAM" id="SignalP"/>
    </source>
</evidence>
<dbReference type="InterPro" id="IPR006598">
    <property type="entry name" value="CAP10"/>
</dbReference>
<evidence type="ECO:0000313" key="5">
    <source>
        <dbReference type="EMBL" id="CAE8628836.1"/>
    </source>
</evidence>
<keyword evidence="6" id="KW-1185">Reference proteome</keyword>
<name>A0A813GNX9_POLGL</name>
<comment type="caution">
    <text evidence="5">The sequence shown here is derived from an EMBL/GenBank/DDBJ whole genome shotgun (WGS) entry which is preliminary data.</text>
</comment>
<dbReference type="GO" id="GO:0016740">
    <property type="term" value="F:transferase activity"/>
    <property type="evidence" value="ECO:0007669"/>
    <property type="project" value="UniProtKB-KW"/>
</dbReference>
<dbReference type="PANTHER" id="PTHR12203">
    <property type="entry name" value="KDEL LYS-ASP-GLU-LEU CONTAINING - RELATED"/>
    <property type="match status" value="1"/>
</dbReference>
<dbReference type="InterPro" id="IPR051091">
    <property type="entry name" value="O-Glucosyltr/Glycosyltrsf_90"/>
</dbReference>
<dbReference type="Pfam" id="PF05686">
    <property type="entry name" value="Glyco_transf_90"/>
    <property type="match status" value="1"/>
</dbReference>
<protein>
    <recommendedName>
        <fullName evidence="4">Glycosyl transferase CAP10 domain-containing protein</fullName>
    </recommendedName>
</protein>
<keyword evidence="3" id="KW-0732">Signal</keyword>
<accession>A0A813GNX9</accession>
<feature type="signal peptide" evidence="3">
    <location>
        <begin position="1"/>
        <end position="44"/>
    </location>
</feature>
<evidence type="ECO:0000259" key="4">
    <source>
        <dbReference type="SMART" id="SM00672"/>
    </source>
</evidence>